<name>A0AAU0MWP1_9GAMM</name>
<protein>
    <submittedName>
        <fullName evidence="2">NRDE family protein</fullName>
    </submittedName>
</protein>
<keyword evidence="3" id="KW-1185">Reference proteome</keyword>
<dbReference type="EMBL" id="CP137555">
    <property type="protein sequence ID" value="WOX04456.1"/>
    <property type="molecule type" value="Genomic_DNA"/>
</dbReference>
<feature type="compositionally biased region" description="Low complexity" evidence="1">
    <location>
        <begin position="277"/>
        <end position="287"/>
    </location>
</feature>
<dbReference type="PANTHER" id="PTHR17985">
    <property type="entry name" value="SER/THR-RICH PROTEIN T10 IN DGCR REGION"/>
    <property type="match status" value="1"/>
</dbReference>
<evidence type="ECO:0000256" key="1">
    <source>
        <dbReference type="SAM" id="MobiDB-lite"/>
    </source>
</evidence>
<dbReference type="Proteomes" id="UP001302477">
    <property type="component" value="Chromosome"/>
</dbReference>
<accession>A0AAU0MWP1</accession>
<evidence type="ECO:0000313" key="2">
    <source>
        <dbReference type="EMBL" id="WOX04456.1"/>
    </source>
</evidence>
<dbReference type="KEGG" id="mpaf:R5R33_11965"/>
<dbReference type="RefSeq" id="WP_318952934.1">
    <property type="nucleotide sequence ID" value="NZ_CP137555.1"/>
</dbReference>
<organism evidence="2 3">
    <name type="scientific">Microbulbifer pacificus</name>
    <dbReference type="NCBI Taxonomy" id="407164"/>
    <lineage>
        <taxon>Bacteria</taxon>
        <taxon>Pseudomonadati</taxon>
        <taxon>Pseudomonadota</taxon>
        <taxon>Gammaproteobacteria</taxon>
        <taxon>Cellvibrionales</taxon>
        <taxon>Microbulbiferaceae</taxon>
        <taxon>Microbulbifer</taxon>
    </lineage>
</organism>
<sequence length="287" mass="30672">MCLLLIAYRQHPQYPLLLLANRDEFYHRPTAPAHPWEQGGIVAGRDLEAGGTWLGVAPGGRVAAVTNIREPGMPEPPDVLSRGEIPTGFLAGNRYPSAYANALPGQRYRGFNALLFDPLAEQPLVCAGNRHRPFAITTGFHGISNGAPDDPWPKVTRGCESLATLVAGLPNPVNAQSFVTLSLALLADSERAPQSQLPDTGVGTAMESALSSIFVRVEADDLNTHHRPVISGGYGTRASTLVTVDNQGAVQLWEQSYTDGRVSGAPRYFHLPPSSPSPFTSTTSLPS</sequence>
<dbReference type="Pfam" id="PF05742">
    <property type="entry name" value="TANGO2"/>
    <property type="match status" value="1"/>
</dbReference>
<dbReference type="AlphaFoldDB" id="A0AAU0MWP1"/>
<feature type="region of interest" description="Disordered" evidence="1">
    <location>
        <begin position="268"/>
        <end position="287"/>
    </location>
</feature>
<dbReference type="InterPro" id="IPR008551">
    <property type="entry name" value="TANGO2"/>
</dbReference>
<evidence type="ECO:0000313" key="3">
    <source>
        <dbReference type="Proteomes" id="UP001302477"/>
    </source>
</evidence>
<proteinExistence type="predicted"/>
<reference evidence="2 3" key="1">
    <citation type="submission" date="2023-10" db="EMBL/GenBank/DDBJ databases">
        <title>Description of Microbulbifer bruguierae sp. nov., isolated from the sediments of mangrove plant Bruguiera sexangula and comparative genomic analyses of the genus Microbulbifer.</title>
        <authorList>
            <person name="Long M."/>
        </authorList>
    </citation>
    <scope>NUCLEOTIDE SEQUENCE [LARGE SCALE GENOMIC DNA]</scope>
    <source>
        <strain evidence="2 3">SPO729</strain>
    </source>
</reference>
<dbReference type="PANTHER" id="PTHR17985:SF8">
    <property type="entry name" value="TRANSPORT AND GOLGI ORGANIZATION PROTEIN 2 HOMOLOG"/>
    <property type="match status" value="1"/>
</dbReference>
<gene>
    <name evidence="2" type="ORF">R5R33_11965</name>
</gene>